<dbReference type="AlphaFoldDB" id="A0AB39V6F4"/>
<organism evidence="1">
    <name type="scientific">Leptotrichia alba</name>
    <dbReference type="NCBI Taxonomy" id="3239304"/>
    <lineage>
        <taxon>Bacteria</taxon>
        <taxon>Fusobacteriati</taxon>
        <taxon>Fusobacteriota</taxon>
        <taxon>Fusobacteriia</taxon>
        <taxon>Fusobacteriales</taxon>
        <taxon>Leptotrichiaceae</taxon>
        <taxon>Leptotrichia</taxon>
    </lineage>
</organism>
<name>A0AB39V6F4_9FUSO</name>
<gene>
    <name evidence="1" type="ORF">AB8B28_02370</name>
</gene>
<proteinExistence type="predicted"/>
<dbReference type="RefSeq" id="WP_369716564.1">
    <property type="nucleotide sequence ID" value="NZ_CP165647.1"/>
</dbReference>
<dbReference type="EMBL" id="CP165647">
    <property type="protein sequence ID" value="XDU62728.1"/>
    <property type="molecule type" value="Genomic_DNA"/>
</dbReference>
<accession>A0AB39V6F4</accession>
<evidence type="ECO:0000313" key="1">
    <source>
        <dbReference type="EMBL" id="XDU62728.1"/>
    </source>
</evidence>
<sequence>MRKIIMLLGMLILSGISYSYQHKLSEPLDNFGYLLCTSVKPYDHQDEKGVLKVSLDNCAVDRGDLENNHFFWGATMGIRADNIPELRKYLNNNNAVLMLKCG</sequence>
<protein>
    <submittedName>
        <fullName evidence="1">Uncharacterized protein</fullName>
    </submittedName>
</protein>
<dbReference type="KEGG" id="lala:AB8B28_02370"/>
<reference evidence="1" key="1">
    <citation type="submission" date="2024-07" db="EMBL/GenBank/DDBJ databases">
        <authorList>
            <person name="Li X.-J."/>
            <person name="Wang X."/>
        </authorList>
    </citation>
    <scope>NUCLEOTIDE SEQUENCE</scope>
    <source>
        <strain evidence="1">HSP-536</strain>
    </source>
</reference>